<evidence type="ECO:0008006" key="6">
    <source>
        <dbReference type="Google" id="ProtNLM"/>
    </source>
</evidence>
<dbReference type="SUPFAM" id="SSF49599">
    <property type="entry name" value="TRAF domain-like"/>
    <property type="match status" value="2"/>
</dbReference>
<dbReference type="InterPro" id="IPR011333">
    <property type="entry name" value="SKP1/BTB/POZ_sf"/>
</dbReference>
<feature type="compositionally biased region" description="Polar residues" evidence="1">
    <location>
        <begin position="1"/>
        <end position="14"/>
    </location>
</feature>
<keyword evidence="5" id="KW-1185">Reference proteome</keyword>
<dbReference type="CDD" id="cd18186">
    <property type="entry name" value="BTB_POZ_ZBTB_KLHL-like"/>
    <property type="match status" value="1"/>
</dbReference>
<dbReference type="Gene3D" id="3.30.710.10">
    <property type="entry name" value="Potassium Channel Kv1.1, Chain A"/>
    <property type="match status" value="1"/>
</dbReference>
<dbReference type="PANTHER" id="PTHR45774">
    <property type="entry name" value="BTB/POZ DOMAIN-CONTAINING"/>
    <property type="match status" value="1"/>
</dbReference>
<dbReference type="SUPFAM" id="SSF54695">
    <property type="entry name" value="POZ domain"/>
    <property type="match status" value="1"/>
</dbReference>
<feature type="region of interest" description="Disordered" evidence="1">
    <location>
        <begin position="1"/>
        <end position="21"/>
    </location>
</feature>
<organism evidence="4 5">
    <name type="scientific">Heterodera trifolii</name>
    <dbReference type="NCBI Taxonomy" id="157864"/>
    <lineage>
        <taxon>Eukaryota</taxon>
        <taxon>Metazoa</taxon>
        <taxon>Ecdysozoa</taxon>
        <taxon>Nematoda</taxon>
        <taxon>Chromadorea</taxon>
        <taxon>Rhabditida</taxon>
        <taxon>Tylenchina</taxon>
        <taxon>Tylenchomorpha</taxon>
        <taxon>Tylenchoidea</taxon>
        <taxon>Heteroderidae</taxon>
        <taxon>Heteroderinae</taxon>
        <taxon>Heterodera</taxon>
    </lineage>
</organism>
<feature type="domain" description="BTB" evidence="2">
    <location>
        <begin position="86"/>
        <end position="153"/>
    </location>
</feature>
<dbReference type="PROSITE" id="PS50144">
    <property type="entry name" value="MATH"/>
    <property type="match status" value="2"/>
</dbReference>
<sequence length="600" mass="67842">MSSSPDSTNDTFTVDQAGFENENLTSSAEELGQTAEMTELEQLQKNNSKIGNDGKKRKTAKPDILADRMKLLLNTADFADAQFLLLHAHRAILSASSDIFEAMFKKEATKNANGTIVSTENEDGTELLVPDVSAEAFKVMLRFIYSDDLSELNGQNAAEVLYAALKFNVNGLIKACAAFPIAQLSNVFASLSIARFKYPLKCQLQISGEISIWNAALRWADAKCSQNGIECSAENRRAMLGSALFKIHFPILSSEEFSEKIVPSDVLSKDEVIAVYQFHSLPNYRGKSDGLFPMKFPTNGRVYDGTLLMDIEKVSKFARENVGSSRYSEKVYINGLAWKILAQIRRKTESIDDNEKWLGIFYSCDTERKVSPWRCCVRSATFRIVSHKNGVENSIGTLIDHVLDITSTNEGFPNFISFAELMDSEKGFYNREEDKVTLAIDVTVTTTIFHQRRKYNGTLFMEIEKVSEFAREVFGSERKGETVTYLKGLPWKILAQIRRKTKSTNDNEKWLGIFYSCDTERKDLKVYCCVRSATFRIVSQKCGVADLEKVININWSTKEFNDRGFENFILFAELMDPEKGFYNKSEDKVKLAIDLHVRYA</sequence>
<feature type="domain" description="MATH" evidence="3">
    <location>
        <begin position="456"/>
        <end position="593"/>
    </location>
</feature>
<dbReference type="InterPro" id="IPR002083">
    <property type="entry name" value="MATH/TRAF_dom"/>
</dbReference>
<accession>A0ABD2KJK9</accession>
<dbReference type="Gene3D" id="1.25.40.420">
    <property type="match status" value="1"/>
</dbReference>
<protein>
    <recommendedName>
        <fullName evidence="6">BTB domain-containing protein</fullName>
    </recommendedName>
</protein>
<dbReference type="Gene3D" id="2.60.210.10">
    <property type="entry name" value="Apoptosis, Tumor Necrosis Factor Receptor Associated Protein 2, Chain A"/>
    <property type="match status" value="2"/>
</dbReference>
<dbReference type="EMBL" id="JBICBT010000743">
    <property type="protein sequence ID" value="KAL3102953.1"/>
    <property type="molecule type" value="Genomic_DNA"/>
</dbReference>
<evidence type="ECO:0000313" key="4">
    <source>
        <dbReference type="EMBL" id="KAL3102953.1"/>
    </source>
</evidence>
<dbReference type="PROSITE" id="PS50097">
    <property type="entry name" value="BTB"/>
    <property type="match status" value="1"/>
</dbReference>
<evidence type="ECO:0000256" key="1">
    <source>
        <dbReference type="SAM" id="MobiDB-lite"/>
    </source>
</evidence>
<dbReference type="InterPro" id="IPR008974">
    <property type="entry name" value="TRAF-like"/>
</dbReference>
<dbReference type="AlphaFoldDB" id="A0ABD2KJK9"/>
<gene>
    <name evidence="4" type="ORF">niasHT_025861</name>
</gene>
<dbReference type="SMART" id="SM00225">
    <property type="entry name" value="BTB"/>
    <property type="match status" value="1"/>
</dbReference>
<evidence type="ECO:0000313" key="5">
    <source>
        <dbReference type="Proteomes" id="UP001620626"/>
    </source>
</evidence>
<reference evidence="4 5" key="1">
    <citation type="submission" date="2024-10" db="EMBL/GenBank/DDBJ databases">
        <authorList>
            <person name="Kim D."/>
        </authorList>
    </citation>
    <scope>NUCLEOTIDE SEQUENCE [LARGE SCALE GENOMIC DNA]</scope>
    <source>
        <strain evidence="4">BH-2024</strain>
    </source>
</reference>
<feature type="domain" description="MATH" evidence="3">
    <location>
        <begin position="304"/>
        <end position="442"/>
    </location>
</feature>
<evidence type="ECO:0000259" key="3">
    <source>
        <dbReference type="PROSITE" id="PS50144"/>
    </source>
</evidence>
<name>A0ABD2KJK9_9BILA</name>
<dbReference type="InterPro" id="IPR000210">
    <property type="entry name" value="BTB/POZ_dom"/>
</dbReference>
<evidence type="ECO:0000259" key="2">
    <source>
        <dbReference type="PROSITE" id="PS50097"/>
    </source>
</evidence>
<proteinExistence type="predicted"/>
<dbReference type="PANTHER" id="PTHR45774:SF4">
    <property type="entry name" value="AXUNDEAD, ISOFORM F"/>
    <property type="match status" value="1"/>
</dbReference>
<dbReference type="Proteomes" id="UP001620626">
    <property type="component" value="Unassembled WGS sequence"/>
</dbReference>
<comment type="caution">
    <text evidence="4">The sequence shown here is derived from an EMBL/GenBank/DDBJ whole genome shotgun (WGS) entry which is preliminary data.</text>
</comment>
<dbReference type="Pfam" id="PF22486">
    <property type="entry name" value="MATH_2"/>
    <property type="match status" value="1"/>
</dbReference>
<dbReference type="Pfam" id="PF00651">
    <property type="entry name" value="BTB"/>
    <property type="match status" value="1"/>
</dbReference>